<dbReference type="Proteomes" id="UP000326759">
    <property type="component" value="Unassembled WGS sequence"/>
</dbReference>
<organism evidence="2 3">
    <name type="scientific">Armadillidium nasatum</name>
    <dbReference type="NCBI Taxonomy" id="96803"/>
    <lineage>
        <taxon>Eukaryota</taxon>
        <taxon>Metazoa</taxon>
        <taxon>Ecdysozoa</taxon>
        <taxon>Arthropoda</taxon>
        <taxon>Crustacea</taxon>
        <taxon>Multicrustacea</taxon>
        <taxon>Malacostraca</taxon>
        <taxon>Eumalacostraca</taxon>
        <taxon>Peracarida</taxon>
        <taxon>Isopoda</taxon>
        <taxon>Oniscidea</taxon>
        <taxon>Crinocheta</taxon>
        <taxon>Armadillidiidae</taxon>
        <taxon>Armadillidium</taxon>
    </lineage>
</organism>
<accession>A0A5N5SK09</accession>
<feature type="coiled-coil region" evidence="1">
    <location>
        <begin position="74"/>
        <end position="385"/>
    </location>
</feature>
<comment type="caution">
    <text evidence="2">The sequence shown here is derived from an EMBL/GenBank/DDBJ whole genome shotgun (WGS) entry which is preliminary data.</text>
</comment>
<proteinExistence type="predicted"/>
<evidence type="ECO:0000313" key="2">
    <source>
        <dbReference type="EMBL" id="KAB7494316.1"/>
    </source>
</evidence>
<keyword evidence="3" id="KW-1185">Reference proteome</keyword>
<gene>
    <name evidence="2" type="ORF">Anas_04243</name>
</gene>
<reference evidence="2 3" key="1">
    <citation type="journal article" date="2019" name="PLoS Biol.">
        <title>Sex chromosomes control vertical transmission of feminizing Wolbachia symbionts in an isopod.</title>
        <authorList>
            <person name="Becking T."/>
            <person name="Chebbi M.A."/>
            <person name="Giraud I."/>
            <person name="Moumen B."/>
            <person name="Laverre T."/>
            <person name="Caubet Y."/>
            <person name="Peccoud J."/>
            <person name="Gilbert C."/>
            <person name="Cordaux R."/>
        </authorList>
    </citation>
    <scope>NUCLEOTIDE SEQUENCE [LARGE SCALE GENOMIC DNA]</scope>
    <source>
        <strain evidence="2">ANa2</strain>
        <tissue evidence="2">Whole body excluding digestive tract and cuticle</tissue>
    </source>
</reference>
<evidence type="ECO:0000313" key="3">
    <source>
        <dbReference type="Proteomes" id="UP000326759"/>
    </source>
</evidence>
<dbReference type="EMBL" id="SEYY01024200">
    <property type="protein sequence ID" value="KAB7494316.1"/>
    <property type="molecule type" value="Genomic_DNA"/>
</dbReference>
<dbReference type="Gene3D" id="1.10.287.1490">
    <property type="match status" value="1"/>
</dbReference>
<dbReference type="OrthoDB" id="6353933at2759"/>
<protein>
    <submittedName>
        <fullName evidence="2">Uncharacterized protein</fullName>
    </submittedName>
</protein>
<evidence type="ECO:0000256" key="1">
    <source>
        <dbReference type="SAM" id="Coils"/>
    </source>
</evidence>
<dbReference type="AlphaFoldDB" id="A0A5N5SK09"/>
<sequence>MVYLQKQISLTAEALKNKDRQIMELNKQLNSLSPNSNSMSSQLLLNQRDSININYCDKSTSVDEDLNPIENKNINELTSEIATLKETLVSKETEFKEKKRRYESNLRLLTRKLKEHMKGRRTAEKELEHAVQEKKQCLDSEEKKYGALKSRYIDLERKCKNLDAVISSRNSLLKEKDQNITSLENEIQRERESILQMQKEIGQMEEMKLCMDHLRNEINSLNIQVESKRKKISEMEESLVALQKEKESLEVKANSLSLKVIELTEALAEECIKVSERDKIINSKEDLLSKSSEDIDNLKQTLANTQLNCNHLEESLSRVQNEDINNLKKISLLKEDIEALKNCIDIKNGMIEDLQAKLNILEKELKVREENIDSLKSECADIKKQSLEREEKKDDQLAFLNKRIQTRQLIFPHLLH</sequence>
<keyword evidence="1" id="KW-0175">Coiled coil</keyword>
<name>A0A5N5SK09_9CRUS</name>